<dbReference type="EMBL" id="JBFOLK010000009">
    <property type="protein sequence ID" value="KAL2486461.1"/>
    <property type="molecule type" value="Genomic_DNA"/>
</dbReference>
<evidence type="ECO:0000313" key="2">
    <source>
        <dbReference type="EMBL" id="KAL2486461.1"/>
    </source>
</evidence>
<feature type="compositionally biased region" description="Polar residues" evidence="1">
    <location>
        <begin position="16"/>
        <end position="25"/>
    </location>
</feature>
<dbReference type="AlphaFoldDB" id="A0ABD1RET8"/>
<evidence type="ECO:0000256" key="1">
    <source>
        <dbReference type="SAM" id="MobiDB-lite"/>
    </source>
</evidence>
<proteinExistence type="predicted"/>
<gene>
    <name evidence="2" type="ORF">Adt_31217</name>
</gene>
<protein>
    <submittedName>
        <fullName evidence="2">Uncharacterized protein</fullName>
    </submittedName>
</protein>
<accession>A0ABD1RET8</accession>
<reference evidence="3" key="1">
    <citation type="submission" date="2024-07" db="EMBL/GenBank/DDBJ databases">
        <title>Two chromosome-level genome assemblies of Korean endemic species Abeliophyllum distichum and Forsythia ovata (Oleaceae).</title>
        <authorList>
            <person name="Jang H."/>
        </authorList>
    </citation>
    <scope>NUCLEOTIDE SEQUENCE [LARGE SCALE GENOMIC DNA]</scope>
</reference>
<evidence type="ECO:0000313" key="3">
    <source>
        <dbReference type="Proteomes" id="UP001604336"/>
    </source>
</evidence>
<comment type="caution">
    <text evidence="2">The sequence shown here is derived from an EMBL/GenBank/DDBJ whole genome shotgun (WGS) entry which is preliminary data.</text>
</comment>
<sequence length="210" mass="22947">MEDTIKGGGPSILSEKFSNGTSTMNIEDKSFDDPDSDDEAKAICRRIQPLLVMAGNHFSKIHVFKIRGEKLVDEKKTLFLRPITLSTVSTPASTVPLVVQMARSVSSFLPTLNTMSISAAIIPPTIGVVGDYSSSVLFETSMNPLVDVQYQDKGKWVVVDEGEKVVPKRSLKDEGDDIDFVRVKRGRMALHKKNAKSIPTSPSAAQGFFS</sequence>
<name>A0ABD1RET8_9LAMI</name>
<feature type="compositionally biased region" description="Gly residues" evidence="1">
    <location>
        <begin position="1"/>
        <end position="10"/>
    </location>
</feature>
<organism evidence="2 3">
    <name type="scientific">Abeliophyllum distichum</name>
    <dbReference type="NCBI Taxonomy" id="126358"/>
    <lineage>
        <taxon>Eukaryota</taxon>
        <taxon>Viridiplantae</taxon>
        <taxon>Streptophyta</taxon>
        <taxon>Embryophyta</taxon>
        <taxon>Tracheophyta</taxon>
        <taxon>Spermatophyta</taxon>
        <taxon>Magnoliopsida</taxon>
        <taxon>eudicotyledons</taxon>
        <taxon>Gunneridae</taxon>
        <taxon>Pentapetalae</taxon>
        <taxon>asterids</taxon>
        <taxon>lamiids</taxon>
        <taxon>Lamiales</taxon>
        <taxon>Oleaceae</taxon>
        <taxon>Forsythieae</taxon>
        <taxon>Abeliophyllum</taxon>
    </lineage>
</organism>
<dbReference type="Proteomes" id="UP001604336">
    <property type="component" value="Unassembled WGS sequence"/>
</dbReference>
<keyword evidence="3" id="KW-1185">Reference proteome</keyword>
<feature type="region of interest" description="Disordered" evidence="1">
    <location>
        <begin position="1"/>
        <end position="37"/>
    </location>
</feature>